<reference evidence="1 2" key="1">
    <citation type="submission" date="2020-02" db="EMBL/GenBank/DDBJ databases">
        <authorList>
            <person name="Li G."/>
        </authorList>
    </citation>
    <scope>NUCLEOTIDE SEQUENCE [LARGE SCALE GENOMIC DNA]</scope>
    <source>
        <strain evidence="1 2">DSM 102029</strain>
    </source>
</reference>
<dbReference type="AlphaFoldDB" id="A0A6P1YQQ5"/>
<sequence length="385" mass="40761">MLEDLGDRLARHDLSRELGQSSLTEQDAAVSTLQQAGSAGLLSPGQSAWIKDATEVRDSTISGLERDPVALVAQRFPERFKAPAPLDITDRAKFQDALRQRAAMVQFGAQLYGTRPLSVLGPGDLAAVQSVLDGPDPTAKVRLAADLTQALPEGVRMSTWAALGQKGPAAALTSFAGGLMPADPDVAAEPRYAPKAGTEGEAFREGLDKALPATAFGSNSRTGETGPYAVLREAVRARYADLSATVGDTTGRLDENRLQRAVEDISGGVLSHSGSPLIAPERGMSQRDFDGILSGITEADLAGVSTLSGSAVTPEYLRNSASLETIGQGRYFVRLNRDPARPSYAVRDGQPFMLDLRDRQPAPVVAPRGVYGGQRFGDFWTGGAR</sequence>
<keyword evidence="2" id="KW-1185">Reference proteome</keyword>
<dbReference type="KEGG" id="apra:G3A50_20395"/>
<name>A0A6P1YQQ5_9HYPH</name>
<evidence type="ECO:0000313" key="1">
    <source>
        <dbReference type="EMBL" id="QIB35807.1"/>
    </source>
</evidence>
<gene>
    <name evidence="1" type="ORF">G3A50_20395</name>
</gene>
<organism evidence="1 2">
    <name type="scientific">Ancylobacter pratisalsi</name>
    <dbReference type="NCBI Taxonomy" id="1745854"/>
    <lineage>
        <taxon>Bacteria</taxon>
        <taxon>Pseudomonadati</taxon>
        <taxon>Pseudomonadota</taxon>
        <taxon>Alphaproteobacteria</taxon>
        <taxon>Hyphomicrobiales</taxon>
        <taxon>Xanthobacteraceae</taxon>
        <taxon>Ancylobacter</taxon>
    </lineage>
</organism>
<dbReference type="Proteomes" id="UP000464751">
    <property type="component" value="Chromosome"/>
</dbReference>
<dbReference type="EMBL" id="CP048630">
    <property type="protein sequence ID" value="QIB35807.1"/>
    <property type="molecule type" value="Genomic_DNA"/>
</dbReference>
<proteinExistence type="predicted"/>
<protein>
    <submittedName>
        <fullName evidence="1">Uncharacterized protein</fullName>
    </submittedName>
</protein>
<accession>A0A6P1YQQ5</accession>
<evidence type="ECO:0000313" key="2">
    <source>
        <dbReference type="Proteomes" id="UP000464751"/>
    </source>
</evidence>
<dbReference type="RefSeq" id="WP_163076946.1">
    <property type="nucleotide sequence ID" value="NZ_CP048630.1"/>
</dbReference>